<dbReference type="PANTHER" id="PTHR34472:SF1">
    <property type="entry name" value="SULFUR CARRIER PROTEIN THIS"/>
    <property type="match status" value="1"/>
</dbReference>
<dbReference type="RefSeq" id="WP_115460511.1">
    <property type="nucleotide sequence ID" value="NZ_QRAP01000019.1"/>
</dbReference>
<sequence>MKITVNGDEITQAEATTVLRLLEKLALNAPGTALALNASILPRTQWEHHALRDGDELVIFQAIAGG</sequence>
<dbReference type="Pfam" id="PF02597">
    <property type="entry name" value="ThiS"/>
    <property type="match status" value="1"/>
</dbReference>
<dbReference type="AlphaFoldDB" id="A0A370Q497"/>
<dbReference type="NCBIfam" id="TIGR01683">
    <property type="entry name" value="thiS"/>
    <property type="match status" value="1"/>
</dbReference>
<dbReference type="InterPro" id="IPR016155">
    <property type="entry name" value="Mopterin_synth/thiamin_S_b"/>
</dbReference>
<dbReference type="CDD" id="cd00565">
    <property type="entry name" value="Ubl_ThiS"/>
    <property type="match status" value="1"/>
</dbReference>
<gene>
    <name evidence="1" type="ORF">C8D90_11914</name>
</gene>
<evidence type="ECO:0000313" key="2">
    <source>
        <dbReference type="Proteomes" id="UP000254848"/>
    </source>
</evidence>
<accession>A0A370Q497</accession>
<dbReference type="InterPro" id="IPR003749">
    <property type="entry name" value="ThiS/MoaD-like"/>
</dbReference>
<evidence type="ECO:0000313" key="1">
    <source>
        <dbReference type="EMBL" id="RDK83202.1"/>
    </source>
</evidence>
<keyword evidence="2" id="KW-1185">Reference proteome</keyword>
<dbReference type="OrthoDB" id="6388078at2"/>
<comment type="caution">
    <text evidence="1">The sequence shown here is derived from an EMBL/GenBank/DDBJ whole genome shotgun (WGS) entry which is preliminary data.</text>
</comment>
<dbReference type="Proteomes" id="UP000254848">
    <property type="component" value="Unassembled WGS sequence"/>
</dbReference>
<dbReference type="InterPro" id="IPR010035">
    <property type="entry name" value="Thi_S"/>
</dbReference>
<name>A0A370Q497_9GAMM</name>
<dbReference type="InterPro" id="IPR012675">
    <property type="entry name" value="Beta-grasp_dom_sf"/>
</dbReference>
<organism evidence="1 2">
    <name type="scientific">Enterobacillus tribolii</name>
    <dbReference type="NCBI Taxonomy" id="1487935"/>
    <lineage>
        <taxon>Bacteria</taxon>
        <taxon>Pseudomonadati</taxon>
        <taxon>Pseudomonadota</taxon>
        <taxon>Gammaproteobacteria</taxon>
        <taxon>Enterobacterales</taxon>
        <taxon>Hafniaceae</taxon>
        <taxon>Enterobacillus</taxon>
    </lineage>
</organism>
<dbReference type="SUPFAM" id="SSF54285">
    <property type="entry name" value="MoaD/ThiS"/>
    <property type="match status" value="1"/>
</dbReference>
<protein>
    <submittedName>
        <fullName evidence="1">Sulfur carrier protein ThiS</fullName>
    </submittedName>
</protein>
<dbReference type="Gene3D" id="3.10.20.30">
    <property type="match status" value="1"/>
</dbReference>
<dbReference type="PANTHER" id="PTHR34472">
    <property type="entry name" value="SULFUR CARRIER PROTEIN THIS"/>
    <property type="match status" value="1"/>
</dbReference>
<reference evidence="1 2" key="1">
    <citation type="submission" date="2018-07" db="EMBL/GenBank/DDBJ databases">
        <title>Genomic Encyclopedia of Type Strains, Phase IV (KMG-IV): sequencing the most valuable type-strain genomes for metagenomic binning, comparative biology and taxonomic classification.</title>
        <authorList>
            <person name="Goeker M."/>
        </authorList>
    </citation>
    <scope>NUCLEOTIDE SEQUENCE [LARGE SCALE GENOMIC DNA]</scope>
    <source>
        <strain evidence="1 2">DSM 103736</strain>
    </source>
</reference>
<proteinExistence type="predicted"/>
<dbReference type="EMBL" id="QRAP01000019">
    <property type="protein sequence ID" value="RDK83202.1"/>
    <property type="molecule type" value="Genomic_DNA"/>
</dbReference>